<dbReference type="AlphaFoldDB" id="A0A6J7AIM3"/>
<accession>A0A6J7AIM3</accession>
<organism evidence="1">
    <name type="scientific">freshwater metagenome</name>
    <dbReference type="NCBI Taxonomy" id="449393"/>
    <lineage>
        <taxon>unclassified sequences</taxon>
        <taxon>metagenomes</taxon>
        <taxon>ecological metagenomes</taxon>
    </lineage>
</organism>
<evidence type="ECO:0000313" key="1">
    <source>
        <dbReference type="EMBL" id="CAB4832836.1"/>
    </source>
</evidence>
<reference evidence="1" key="1">
    <citation type="submission" date="2020-05" db="EMBL/GenBank/DDBJ databases">
        <authorList>
            <person name="Chiriac C."/>
            <person name="Salcher M."/>
            <person name="Ghai R."/>
            <person name="Kavagutti S V."/>
        </authorList>
    </citation>
    <scope>NUCLEOTIDE SEQUENCE</scope>
</reference>
<name>A0A6J7AIM3_9ZZZZ</name>
<sequence length="63" mass="6979">MRWDYVIADTSVVRDMPLLQDQVAKMGGTLVVEDVRMAPGSVHHDPRKLTSVFAHIMSNSLVG</sequence>
<gene>
    <name evidence="1" type="ORF">UFOPK3197_01106</name>
</gene>
<protein>
    <submittedName>
        <fullName evidence="1">Unannotated protein</fullName>
    </submittedName>
</protein>
<dbReference type="EMBL" id="CAFABI010000153">
    <property type="protein sequence ID" value="CAB4832836.1"/>
    <property type="molecule type" value="Genomic_DNA"/>
</dbReference>
<proteinExistence type="predicted"/>